<organism evidence="4 5">
    <name type="scientific">Pilimelia terevasa</name>
    <dbReference type="NCBI Taxonomy" id="53372"/>
    <lineage>
        <taxon>Bacteria</taxon>
        <taxon>Bacillati</taxon>
        <taxon>Actinomycetota</taxon>
        <taxon>Actinomycetes</taxon>
        <taxon>Micromonosporales</taxon>
        <taxon>Micromonosporaceae</taxon>
        <taxon>Pilimelia</taxon>
    </lineage>
</organism>
<dbReference type="EMBL" id="BMQC01000017">
    <property type="protein sequence ID" value="GGK40356.1"/>
    <property type="molecule type" value="Genomic_DNA"/>
</dbReference>
<feature type="transmembrane region" description="Helical" evidence="2">
    <location>
        <begin position="367"/>
        <end position="388"/>
    </location>
</feature>
<keyword evidence="2" id="KW-1133">Transmembrane helix</keyword>
<reference evidence="4" key="2">
    <citation type="submission" date="2020-09" db="EMBL/GenBank/DDBJ databases">
        <authorList>
            <person name="Sun Q."/>
            <person name="Ohkuma M."/>
        </authorList>
    </citation>
    <scope>NUCLEOTIDE SEQUENCE</scope>
    <source>
        <strain evidence="4">JCM 3091</strain>
    </source>
</reference>
<keyword evidence="2" id="KW-0812">Transmembrane</keyword>
<gene>
    <name evidence="4" type="ORF">GCM10010124_36360</name>
</gene>
<feature type="domain" description="DUF418" evidence="3">
    <location>
        <begin position="248"/>
        <end position="406"/>
    </location>
</feature>
<dbReference type="AlphaFoldDB" id="A0A8J3BQ86"/>
<feature type="transmembrane region" description="Helical" evidence="2">
    <location>
        <begin position="86"/>
        <end position="104"/>
    </location>
</feature>
<keyword evidence="5" id="KW-1185">Reference proteome</keyword>
<accession>A0A8J3BQ86</accession>
<sequence length="426" mass="45466">MTQTTNIESMPEHGASGDATTPPRPAGSRLVNVDALRGLALAGILLVNIGYFASAYKGTGIPDPAFARPVDSTVAYLVDLVVETKFYLLFSFLFGYSLTLQITSAQRRGAAFAPRFVRRLAGLFAIGLLHALLLFHGDILMLYATLGLALLALHRVPSRVAAVLAGALVVGGVHYYGVWGALAWHWDTPDGVDADAVQAYAATAQAAYRSGLADILAQRWADYQEMLSVLLEFQAPIVLAMFLVGMVAGRARFLADPARHRRTLWTVVVGGLFVGVPGAALYAFANARYVDTALEYFAISYSYLASPALAAAYGAGAILIFDAAPAVARFLAPPGRMALSNYLGQSVFAAFVFTGYGLGLVGRVSPLAAVGTGLALFAVQVFFSAWWLRRHPYGPVEWALRAVSYAEIPPWRRSGAAYGRGGAHRA</sequence>
<dbReference type="PANTHER" id="PTHR30590:SF2">
    <property type="entry name" value="INNER MEMBRANE PROTEIN"/>
    <property type="match status" value="1"/>
</dbReference>
<dbReference type="Pfam" id="PF04235">
    <property type="entry name" value="DUF418"/>
    <property type="match status" value="1"/>
</dbReference>
<feature type="transmembrane region" description="Helical" evidence="2">
    <location>
        <begin position="233"/>
        <end position="251"/>
    </location>
</feature>
<comment type="caution">
    <text evidence="4">The sequence shown here is derived from an EMBL/GenBank/DDBJ whole genome shotgun (WGS) entry which is preliminary data.</text>
</comment>
<dbReference type="RefSeq" id="WP_229789870.1">
    <property type="nucleotide sequence ID" value="NZ_BMQC01000017.1"/>
</dbReference>
<feature type="region of interest" description="Disordered" evidence="1">
    <location>
        <begin position="1"/>
        <end position="24"/>
    </location>
</feature>
<dbReference type="InterPro" id="IPR052529">
    <property type="entry name" value="Bact_Transport_Assoc"/>
</dbReference>
<feature type="transmembrane region" description="Helical" evidence="2">
    <location>
        <begin position="296"/>
        <end position="321"/>
    </location>
</feature>
<feature type="transmembrane region" description="Helical" evidence="2">
    <location>
        <begin position="38"/>
        <end position="56"/>
    </location>
</feature>
<evidence type="ECO:0000256" key="1">
    <source>
        <dbReference type="SAM" id="MobiDB-lite"/>
    </source>
</evidence>
<proteinExistence type="predicted"/>
<name>A0A8J3BQ86_9ACTN</name>
<evidence type="ECO:0000313" key="4">
    <source>
        <dbReference type="EMBL" id="GGK40356.1"/>
    </source>
</evidence>
<feature type="transmembrane region" description="Helical" evidence="2">
    <location>
        <begin position="163"/>
        <end position="186"/>
    </location>
</feature>
<keyword evidence="2" id="KW-0472">Membrane</keyword>
<feature type="transmembrane region" description="Helical" evidence="2">
    <location>
        <begin position="263"/>
        <end position="284"/>
    </location>
</feature>
<evidence type="ECO:0000256" key="2">
    <source>
        <dbReference type="SAM" id="Phobius"/>
    </source>
</evidence>
<dbReference type="InterPro" id="IPR007349">
    <property type="entry name" value="DUF418"/>
</dbReference>
<dbReference type="PANTHER" id="PTHR30590">
    <property type="entry name" value="INNER MEMBRANE PROTEIN"/>
    <property type="match status" value="1"/>
</dbReference>
<evidence type="ECO:0000313" key="5">
    <source>
        <dbReference type="Proteomes" id="UP000662200"/>
    </source>
</evidence>
<protein>
    <recommendedName>
        <fullName evidence="3">DUF418 domain-containing protein</fullName>
    </recommendedName>
</protein>
<dbReference type="Proteomes" id="UP000662200">
    <property type="component" value="Unassembled WGS sequence"/>
</dbReference>
<evidence type="ECO:0000259" key="3">
    <source>
        <dbReference type="Pfam" id="PF04235"/>
    </source>
</evidence>
<feature type="transmembrane region" description="Helical" evidence="2">
    <location>
        <begin position="342"/>
        <end position="361"/>
    </location>
</feature>
<reference evidence="4" key="1">
    <citation type="journal article" date="2014" name="Int. J. Syst. Evol. Microbiol.">
        <title>Complete genome sequence of Corynebacterium casei LMG S-19264T (=DSM 44701T), isolated from a smear-ripened cheese.</title>
        <authorList>
            <consortium name="US DOE Joint Genome Institute (JGI-PGF)"/>
            <person name="Walter F."/>
            <person name="Albersmeier A."/>
            <person name="Kalinowski J."/>
            <person name="Ruckert C."/>
        </authorList>
    </citation>
    <scope>NUCLEOTIDE SEQUENCE</scope>
    <source>
        <strain evidence="4">JCM 3091</strain>
    </source>
</reference>